<sequence>MASQITSSGYVLHGSTQLFYETEGNKKGARSILFVHGLGGTTNAYQPLVGELGDFNIVRFDWSGHGRSSVPSETSIELYVADCEDITVVGHSLGALISLSLAAKRPDLVSGVVAFGPVKPPPEAGRVALGTRAATVRQGGMVAITDTVLSNAFAARSLVSKRAEVALAREMLTRQVPEGYALAVDALARSTAPAWGEIRAKVLIVSGGEDKVSTVAAGLEIVGEIGSNAQQLVWKDVGHWHMLENPDASVEVIKLVAGVKS</sequence>
<comment type="caution">
    <text evidence="2">The sequence shown here is derived from an EMBL/GenBank/DDBJ whole genome shotgun (WGS) entry which is preliminary data.</text>
</comment>
<reference evidence="2 3" key="1">
    <citation type="submission" date="2024-02" db="EMBL/GenBank/DDBJ databases">
        <title>De novo assembly and annotation of 12 fungi associated with fruit tree decline syndrome in Ontario, Canada.</title>
        <authorList>
            <person name="Sulman M."/>
            <person name="Ellouze W."/>
            <person name="Ilyukhin E."/>
        </authorList>
    </citation>
    <scope>NUCLEOTIDE SEQUENCE [LARGE SCALE GENOMIC DNA]</scope>
    <source>
        <strain evidence="2 3">M11/M66-122</strain>
    </source>
</reference>
<evidence type="ECO:0000259" key="1">
    <source>
        <dbReference type="Pfam" id="PF12697"/>
    </source>
</evidence>
<name>A0AAN9UVL8_9PEZI</name>
<organism evidence="2 3">
    <name type="scientific">Diatrype stigma</name>
    <dbReference type="NCBI Taxonomy" id="117547"/>
    <lineage>
        <taxon>Eukaryota</taxon>
        <taxon>Fungi</taxon>
        <taxon>Dikarya</taxon>
        <taxon>Ascomycota</taxon>
        <taxon>Pezizomycotina</taxon>
        <taxon>Sordariomycetes</taxon>
        <taxon>Xylariomycetidae</taxon>
        <taxon>Xylariales</taxon>
        <taxon>Diatrypaceae</taxon>
        <taxon>Diatrype</taxon>
    </lineage>
</organism>
<dbReference type="InterPro" id="IPR050228">
    <property type="entry name" value="Carboxylesterase_BioH"/>
</dbReference>
<dbReference type="InterPro" id="IPR000073">
    <property type="entry name" value="AB_hydrolase_1"/>
</dbReference>
<dbReference type="InterPro" id="IPR029058">
    <property type="entry name" value="AB_hydrolase_fold"/>
</dbReference>
<keyword evidence="3" id="KW-1185">Reference proteome</keyword>
<protein>
    <recommendedName>
        <fullName evidence="1">AB hydrolase-1 domain-containing protein</fullName>
    </recommendedName>
</protein>
<dbReference type="SUPFAM" id="SSF53474">
    <property type="entry name" value="alpha/beta-Hydrolases"/>
    <property type="match status" value="1"/>
</dbReference>
<evidence type="ECO:0000313" key="3">
    <source>
        <dbReference type="Proteomes" id="UP001320420"/>
    </source>
</evidence>
<feature type="domain" description="AB hydrolase-1" evidence="1">
    <location>
        <begin position="32"/>
        <end position="251"/>
    </location>
</feature>
<evidence type="ECO:0000313" key="2">
    <source>
        <dbReference type="EMBL" id="KAK7755053.1"/>
    </source>
</evidence>
<dbReference type="Pfam" id="PF12697">
    <property type="entry name" value="Abhydrolase_6"/>
    <property type="match status" value="1"/>
</dbReference>
<dbReference type="EMBL" id="JAKJXP020000015">
    <property type="protein sequence ID" value="KAK7755053.1"/>
    <property type="molecule type" value="Genomic_DNA"/>
</dbReference>
<dbReference type="PANTHER" id="PTHR43194">
    <property type="entry name" value="HYDROLASE ALPHA/BETA FOLD FAMILY"/>
    <property type="match status" value="1"/>
</dbReference>
<dbReference type="PANTHER" id="PTHR43194:SF2">
    <property type="entry name" value="PEROXISOMAL MEMBRANE PROTEIN LPX1"/>
    <property type="match status" value="1"/>
</dbReference>
<proteinExistence type="predicted"/>
<accession>A0AAN9UVL8</accession>
<dbReference type="AlphaFoldDB" id="A0AAN9UVL8"/>
<gene>
    <name evidence="2" type="ORF">SLS62_002868</name>
</gene>
<dbReference type="Gene3D" id="3.40.50.1820">
    <property type="entry name" value="alpha/beta hydrolase"/>
    <property type="match status" value="1"/>
</dbReference>
<dbReference type="Proteomes" id="UP001320420">
    <property type="component" value="Unassembled WGS sequence"/>
</dbReference>